<evidence type="ECO:0000259" key="5">
    <source>
        <dbReference type="PROSITE" id="PS50128"/>
    </source>
</evidence>
<evidence type="ECO:0000256" key="3">
    <source>
        <dbReference type="SAM" id="MobiDB-lite"/>
    </source>
</evidence>
<organism evidence="6 7">
    <name type="scientific">Actinidia chinensis var. chinensis</name>
    <name type="common">Chinese soft-hair kiwi</name>
    <dbReference type="NCBI Taxonomy" id="1590841"/>
    <lineage>
        <taxon>Eukaryota</taxon>
        <taxon>Viridiplantae</taxon>
        <taxon>Streptophyta</taxon>
        <taxon>Embryophyta</taxon>
        <taxon>Tracheophyta</taxon>
        <taxon>Spermatophyta</taxon>
        <taxon>Magnoliopsida</taxon>
        <taxon>eudicotyledons</taxon>
        <taxon>Gunneridae</taxon>
        <taxon>Pentapetalae</taxon>
        <taxon>asterids</taxon>
        <taxon>Ericales</taxon>
        <taxon>Actinidiaceae</taxon>
        <taxon>Actinidia</taxon>
    </lineage>
</organism>
<proteinExistence type="predicted"/>
<evidence type="ECO:0000313" key="6">
    <source>
        <dbReference type="EMBL" id="PSS07993.1"/>
    </source>
</evidence>
<dbReference type="PRINTS" id="PR01217">
    <property type="entry name" value="PRICHEXTENSN"/>
</dbReference>
<dbReference type="Pfam" id="PF23030">
    <property type="entry name" value="SCAF11-like_C"/>
    <property type="match status" value="1"/>
</dbReference>
<dbReference type="InterPro" id="IPR052650">
    <property type="entry name" value="Zinc_finger_CCCH"/>
</dbReference>
<keyword evidence="2" id="KW-0479">Metal-binding</keyword>
<comment type="caution">
    <text evidence="6">The sequence shown here is derived from an EMBL/GenBank/DDBJ whole genome shotgun (WGS) entry which is preliminary data.</text>
</comment>
<evidence type="ECO:0000313" key="7">
    <source>
        <dbReference type="Proteomes" id="UP000241394"/>
    </source>
</evidence>
<dbReference type="GO" id="GO:0003723">
    <property type="term" value="F:RNA binding"/>
    <property type="evidence" value="ECO:0007669"/>
    <property type="project" value="InterPro"/>
</dbReference>
<dbReference type="EMBL" id="NKQK01000016">
    <property type="protein sequence ID" value="PSS07993.1"/>
    <property type="molecule type" value="Genomic_DNA"/>
</dbReference>
<feature type="compositionally biased region" description="Basic residues" evidence="3">
    <location>
        <begin position="786"/>
        <end position="819"/>
    </location>
</feature>
<feature type="compositionally biased region" description="Low complexity" evidence="3">
    <location>
        <begin position="1084"/>
        <end position="1095"/>
    </location>
</feature>
<feature type="zinc finger region" description="C3H1-type" evidence="2">
    <location>
        <begin position="833"/>
        <end position="860"/>
    </location>
</feature>
<protein>
    <submittedName>
        <fullName evidence="6">Zinc finger CCCH domain-containing protein</fullName>
    </submittedName>
</protein>
<feature type="compositionally biased region" description="Low complexity" evidence="3">
    <location>
        <begin position="1044"/>
        <end position="1057"/>
    </location>
</feature>
<feature type="region of interest" description="Disordered" evidence="3">
    <location>
        <begin position="720"/>
        <end position="740"/>
    </location>
</feature>
<evidence type="ECO:0000259" key="4">
    <source>
        <dbReference type="PROSITE" id="PS50103"/>
    </source>
</evidence>
<feature type="region of interest" description="Disordered" evidence="3">
    <location>
        <begin position="170"/>
        <end position="270"/>
    </location>
</feature>
<dbReference type="OrthoDB" id="21470at2759"/>
<feature type="region of interest" description="Disordered" evidence="3">
    <location>
        <begin position="1469"/>
        <end position="1489"/>
    </location>
</feature>
<feature type="region of interest" description="Disordered" evidence="3">
    <location>
        <begin position="1036"/>
        <end position="1057"/>
    </location>
</feature>
<evidence type="ECO:0000256" key="1">
    <source>
        <dbReference type="ARBA" id="ARBA00022664"/>
    </source>
</evidence>
<dbReference type="GO" id="GO:0006397">
    <property type="term" value="P:mRNA processing"/>
    <property type="evidence" value="ECO:0007669"/>
    <property type="project" value="UniProtKB-KW"/>
</dbReference>
<feature type="region of interest" description="Disordered" evidence="3">
    <location>
        <begin position="895"/>
        <end position="915"/>
    </location>
</feature>
<feature type="compositionally biased region" description="Basic and acidic residues" evidence="3">
    <location>
        <begin position="820"/>
        <end position="832"/>
    </location>
</feature>
<dbReference type="InterPro" id="IPR000061">
    <property type="entry name" value="Surp"/>
</dbReference>
<dbReference type="Pfam" id="PF01805">
    <property type="entry name" value="Surp"/>
    <property type="match status" value="1"/>
</dbReference>
<accession>A0A2R6QH96</accession>
<reference evidence="6 7" key="1">
    <citation type="submission" date="2017-07" db="EMBL/GenBank/DDBJ databases">
        <title>An improved, manually edited Actinidia chinensis var. chinensis (kiwifruit) genome highlights the challenges associated with draft genomes and gene prediction in plants.</title>
        <authorList>
            <person name="Pilkington S."/>
            <person name="Crowhurst R."/>
            <person name="Hilario E."/>
            <person name="Nardozza S."/>
            <person name="Fraser L."/>
            <person name="Peng Y."/>
            <person name="Gunaseelan K."/>
            <person name="Simpson R."/>
            <person name="Tahir J."/>
            <person name="Deroles S."/>
            <person name="Templeton K."/>
            <person name="Luo Z."/>
            <person name="Davy M."/>
            <person name="Cheng C."/>
            <person name="Mcneilage M."/>
            <person name="Scaglione D."/>
            <person name="Liu Y."/>
            <person name="Zhang Q."/>
            <person name="Datson P."/>
            <person name="De Silva N."/>
            <person name="Gardiner S."/>
            <person name="Bassett H."/>
            <person name="Chagne D."/>
            <person name="Mccallum J."/>
            <person name="Dzierzon H."/>
            <person name="Deng C."/>
            <person name="Wang Y.-Y."/>
            <person name="Barron N."/>
            <person name="Manako K."/>
            <person name="Bowen J."/>
            <person name="Foster T."/>
            <person name="Erridge Z."/>
            <person name="Tiffin H."/>
            <person name="Waite C."/>
            <person name="Davies K."/>
            <person name="Grierson E."/>
            <person name="Laing W."/>
            <person name="Kirk R."/>
            <person name="Chen X."/>
            <person name="Wood M."/>
            <person name="Montefiori M."/>
            <person name="Brummell D."/>
            <person name="Schwinn K."/>
            <person name="Catanach A."/>
            <person name="Fullerton C."/>
            <person name="Li D."/>
            <person name="Meiyalaghan S."/>
            <person name="Nieuwenhuizen N."/>
            <person name="Read N."/>
            <person name="Prakash R."/>
            <person name="Hunter D."/>
            <person name="Zhang H."/>
            <person name="Mckenzie M."/>
            <person name="Knabel M."/>
            <person name="Harris A."/>
            <person name="Allan A."/>
            <person name="Chen A."/>
            <person name="Janssen B."/>
            <person name="Plunkett B."/>
            <person name="Dwamena C."/>
            <person name="Voogd C."/>
            <person name="Leif D."/>
            <person name="Lafferty D."/>
            <person name="Souleyre E."/>
            <person name="Varkonyi-Gasic E."/>
            <person name="Gambi F."/>
            <person name="Hanley J."/>
            <person name="Yao J.-L."/>
            <person name="Cheung J."/>
            <person name="David K."/>
            <person name="Warren B."/>
            <person name="Marsh K."/>
            <person name="Snowden K."/>
            <person name="Lin-Wang K."/>
            <person name="Brian L."/>
            <person name="Martinez-Sanchez M."/>
            <person name="Wang M."/>
            <person name="Ileperuma N."/>
            <person name="Macnee N."/>
            <person name="Campin R."/>
            <person name="Mcatee P."/>
            <person name="Drummond R."/>
            <person name="Espley R."/>
            <person name="Ireland H."/>
            <person name="Wu R."/>
            <person name="Atkinson R."/>
            <person name="Karunairetnam S."/>
            <person name="Bulley S."/>
            <person name="Chunkath S."/>
            <person name="Hanley Z."/>
            <person name="Storey R."/>
            <person name="Thrimawithana A."/>
            <person name="Thomson S."/>
            <person name="David C."/>
            <person name="Testolin R."/>
        </authorList>
    </citation>
    <scope>NUCLEOTIDE SEQUENCE [LARGE SCALE GENOMIC DNA]</scope>
    <source>
        <strain evidence="7">cv. Red5</strain>
        <tissue evidence="6">Young leaf</tissue>
    </source>
</reference>
<dbReference type="Gene3D" id="3.30.1370.210">
    <property type="match status" value="1"/>
</dbReference>
<feature type="compositionally biased region" description="Low complexity" evidence="3">
    <location>
        <begin position="170"/>
        <end position="180"/>
    </location>
</feature>
<dbReference type="Gene3D" id="1.10.10.790">
    <property type="entry name" value="Surp module"/>
    <property type="match status" value="1"/>
</dbReference>
<feature type="region of interest" description="Disordered" evidence="3">
    <location>
        <begin position="758"/>
        <end position="832"/>
    </location>
</feature>
<dbReference type="InterPro" id="IPR000571">
    <property type="entry name" value="Znf_CCCH"/>
</dbReference>
<feature type="compositionally biased region" description="Pro residues" evidence="3">
    <location>
        <begin position="1184"/>
        <end position="1194"/>
    </location>
</feature>
<feature type="compositionally biased region" description="Polar residues" evidence="3">
    <location>
        <begin position="1143"/>
        <end position="1157"/>
    </location>
</feature>
<reference evidence="7" key="2">
    <citation type="journal article" date="2018" name="BMC Genomics">
        <title>A manually annotated Actinidia chinensis var. chinensis (kiwifruit) genome highlights the challenges associated with draft genomes and gene prediction in plants.</title>
        <authorList>
            <person name="Pilkington S.M."/>
            <person name="Crowhurst R."/>
            <person name="Hilario E."/>
            <person name="Nardozza S."/>
            <person name="Fraser L."/>
            <person name="Peng Y."/>
            <person name="Gunaseelan K."/>
            <person name="Simpson R."/>
            <person name="Tahir J."/>
            <person name="Deroles S.C."/>
            <person name="Templeton K."/>
            <person name="Luo Z."/>
            <person name="Davy M."/>
            <person name="Cheng C."/>
            <person name="McNeilage M."/>
            <person name="Scaglione D."/>
            <person name="Liu Y."/>
            <person name="Zhang Q."/>
            <person name="Datson P."/>
            <person name="De Silva N."/>
            <person name="Gardiner S.E."/>
            <person name="Bassett H."/>
            <person name="Chagne D."/>
            <person name="McCallum J."/>
            <person name="Dzierzon H."/>
            <person name="Deng C."/>
            <person name="Wang Y.Y."/>
            <person name="Barron L."/>
            <person name="Manako K."/>
            <person name="Bowen J."/>
            <person name="Foster T.M."/>
            <person name="Erridge Z.A."/>
            <person name="Tiffin H."/>
            <person name="Waite C.N."/>
            <person name="Davies K.M."/>
            <person name="Grierson E.P."/>
            <person name="Laing W.A."/>
            <person name="Kirk R."/>
            <person name="Chen X."/>
            <person name="Wood M."/>
            <person name="Montefiori M."/>
            <person name="Brummell D.A."/>
            <person name="Schwinn K.E."/>
            <person name="Catanach A."/>
            <person name="Fullerton C."/>
            <person name="Li D."/>
            <person name="Meiyalaghan S."/>
            <person name="Nieuwenhuizen N."/>
            <person name="Read N."/>
            <person name="Prakash R."/>
            <person name="Hunter D."/>
            <person name="Zhang H."/>
            <person name="McKenzie M."/>
            <person name="Knabel M."/>
            <person name="Harris A."/>
            <person name="Allan A.C."/>
            <person name="Gleave A."/>
            <person name="Chen A."/>
            <person name="Janssen B.J."/>
            <person name="Plunkett B."/>
            <person name="Ampomah-Dwamena C."/>
            <person name="Voogd C."/>
            <person name="Leif D."/>
            <person name="Lafferty D."/>
            <person name="Souleyre E.J.F."/>
            <person name="Varkonyi-Gasic E."/>
            <person name="Gambi F."/>
            <person name="Hanley J."/>
            <person name="Yao J.L."/>
            <person name="Cheung J."/>
            <person name="David K.M."/>
            <person name="Warren B."/>
            <person name="Marsh K."/>
            <person name="Snowden K.C."/>
            <person name="Lin-Wang K."/>
            <person name="Brian L."/>
            <person name="Martinez-Sanchez M."/>
            <person name="Wang M."/>
            <person name="Ileperuma N."/>
            <person name="Macnee N."/>
            <person name="Campin R."/>
            <person name="McAtee P."/>
            <person name="Drummond R.S.M."/>
            <person name="Espley R.V."/>
            <person name="Ireland H.S."/>
            <person name="Wu R."/>
            <person name="Atkinson R.G."/>
            <person name="Karunairetnam S."/>
            <person name="Bulley S."/>
            <person name="Chunkath S."/>
            <person name="Hanley Z."/>
            <person name="Storey R."/>
            <person name="Thrimawithana A.H."/>
            <person name="Thomson S."/>
            <person name="David C."/>
            <person name="Testolin R."/>
            <person name="Huang H."/>
            <person name="Hellens R.P."/>
            <person name="Schaffer R.J."/>
        </authorList>
    </citation>
    <scope>NUCLEOTIDE SEQUENCE [LARGE SCALE GENOMIC DNA]</scope>
    <source>
        <strain evidence="7">cv. Red5</strain>
    </source>
</reference>
<dbReference type="Gramene" id="PSS07993">
    <property type="protein sequence ID" value="PSS07993"/>
    <property type="gene ID" value="CEY00_Acc18352"/>
</dbReference>
<dbReference type="PANTHER" id="PTHR36886">
    <property type="entry name" value="PROTEIN FRIGIDA-ESSENTIAL 1"/>
    <property type="match status" value="1"/>
</dbReference>
<dbReference type="PANTHER" id="PTHR36886:SF7">
    <property type="entry name" value="EXPRESSED PROTEIN"/>
    <property type="match status" value="1"/>
</dbReference>
<dbReference type="STRING" id="1590841.A0A2R6QH96"/>
<dbReference type="PROSITE" id="PS50103">
    <property type="entry name" value="ZF_C3H1"/>
    <property type="match status" value="1"/>
</dbReference>
<feature type="compositionally biased region" description="Polar residues" evidence="3">
    <location>
        <begin position="422"/>
        <end position="438"/>
    </location>
</feature>
<dbReference type="InterPro" id="IPR057031">
    <property type="entry name" value="SFR19-like_C"/>
</dbReference>
<feature type="compositionally biased region" description="Low complexity" evidence="3">
    <location>
        <begin position="240"/>
        <end position="258"/>
    </location>
</feature>
<dbReference type="PROSITE" id="PS50128">
    <property type="entry name" value="SURP"/>
    <property type="match status" value="1"/>
</dbReference>
<dbReference type="InterPro" id="IPR035967">
    <property type="entry name" value="SWAP/Surp_sf"/>
</dbReference>
<keyword evidence="2" id="KW-0863">Zinc-finger</keyword>
<feature type="region of interest" description="Disordered" evidence="3">
    <location>
        <begin position="1112"/>
        <end position="1194"/>
    </location>
</feature>
<evidence type="ECO:0000256" key="2">
    <source>
        <dbReference type="PROSITE-ProRule" id="PRU00723"/>
    </source>
</evidence>
<dbReference type="OMA" id="YQQAPPH"/>
<dbReference type="GO" id="GO:0008270">
    <property type="term" value="F:zinc ion binding"/>
    <property type="evidence" value="ECO:0007669"/>
    <property type="project" value="UniProtKB-KW"/>
</dbReference>
<feature type="compositionally biased region" description="Polar residues" evidence="3">
    <location>
        <begin position="525"/>
        <end position="551"/>
    </location>
</feature>
<feature type="compositionally biased region" description="Basic and acidic residues" evidence="3">
    <location>
        <begin position="758"/>
        <end position="771"/>
    </location>
</feature>
<feature type="region of interest" description="Disordered" evidence="3">
    <location>
        <begin position="406"/>
        <end position="445"/>
    </location>
</feature>
<dbReference type="Proteomes" id="UP000241394">
    <property type="component" value="Chromosome LG16"/>
</dbReference>
<feature type="region of interest" description="Disordered" evidence="3">
    <location>
        <begin position="1077"/>
        <end position="1096"/>
    </location>
</feature>
<feature type="compositionally biased region" description="Pro residues" evidence="3">
    <location>
        <begin position="215"/>
        <end position="239"/>
    </location>
</feature>
<gene>
    <name evidence="6" type="ORF">CEY00_Acc18352</name>
</gene>
<dbReference type="SUPFAM" id="SSF109905">
    <property type="entry name" value="Surp module (SWAP domain)"/>
    <property type="match status" value="1"/>
</dbReference>
<dbReference type="InParanoid" id="A0A2R6QH96"/>
<feature type="region of interest" description="Disordered" evidence="3">
    <location>
        <begin position="1299"/>
        <end position="1327"/>
    </location>
</feature>
<feature type="region of interest" description="Disordered" evidence="3">
    <location>
        <begin position="525"/>
        <end position="553"/>
    </location>
</feature>
<keyword evidence="7" id="KW-1185">Reference proteome</keyword>
<feature type="region of interest" description="Disordered" evidence="3">
    <location>
        <begin position="614"/>
        <end position="640"/>
    </location>
</feature>
<keyword evidence="2" id="KW-0862">Zinc</keyword>
<feature type="domain" description="SURP motif" evidence="5">
    <location>
        <begin position="343"/>
        <end position="391"/>
    </location>
</feature>
<sequence>MHGHGNYAQLGQGSQIPMPQFQHRPMVPLHPPFQQGPPASQPSIVQQGPPPVPPHVRYSAPPMYHHTPPPPLQQGTPIQVPTSGVLNTGQSYLPPPPFQQVHGSSSMAHSYPTVRQNSQWTHNMHHIPPPVPPPLGPSPTGPSHREMFRPSLPTLPSQGQTLYKGPIYLPQPGIVQGSQQIPPPPPPLTSCFFTPALSGSFLHSAYQDPNVPASGPMPPPPPPSSPPPLPPSPPPPTSPLPSFGNLSSTSLLTESGLSHNSESGPLVNPSDFDVMASDTVDNVVVSTKISDDIPAIDGCKISEETTSCVVGLQMKEDLSSVEDTKLDLDQPPPKPSEEKVLQKIEVLCHFIAKNGPSFEDIARQKEYGNPEFKFLFGGETGSEAAIAHEYFESMKNKCILEYKSRHEHSNSVSRPPEIEPSAETNFMTDEGPSHSTADSDMDMEDDITQPNEEQRVHTSFEDPNQTVLIHKESDNQEQLHALGSAVEYSLERDGVCRFSELDGQEKGFKLFPDYNRFTHENSVSKVDSPVTNSAGTDECPSNSNAENSYVPSQEDLSESNMSAAAAGIGSGILPGGHIKGTSPFRLLQDYASDYSLEDDDKPCLEDVSPLKASTSNAAGATSLQGDIGSDSQTDTVSRSLPSSEMGLGMFSVSIVACSQSMPLNAVEFLPESQKTARETNITSIATVTTVESCENKYGNQEFIDSAASLEALQQKDVLDGVHDSASESGKSQSQKKDVKYTTTLPKVDEFGRLVREGASDSDSDELRYTGRRDKRRRSWSRSRSPHDRRSRPQRRKERRSRSRSWSPKKRSRSRSPAYRRGREAGSDKTRRDQVQLPQCFDFLRGRCHRGASCRYMHHDSDKSDGSRRYRIKQQYVDIPHVSRTYDLYDEIEKTKRSDHEQDMPGTSFGALKDGHGDGGKISVSVQEAMQSVISDQDDKSSVVELAKSERSGELTTTVQDTQYIKEEMLESASNFPDNENCLKEVETVQPVDGCPHRPSADVVAPTGGTSLRIASAVENFVIPQSQTNVSLAVHPSADHQPQHVGGSSTSCSSQVQTSATFQNQLPVSEPQLNKISSIQSYPGTSSTIQSFSSQSLPPMEFTPPTILVVDFPKHHSQLPPPLPSHSHGTSTPLAPQLPRGHELTQSTSKVLSLSPSKENCPPYQGPLQNQNSHFVVPPNSSWSLPPPPPPPPLPPRPPFVNYSTVNAATAMQSVPSIQFHQNQLAPINDFTPQTFIRPYPPELPAHSQVGEFQHRSYPLMHEQDPRRHSSCMDVPLPVTNPMSHSFGGTTLVGEDHISQFPVQGLNPPNLYAKGSIPSQPVPSPRDSTTRIMQSFPGDNLPSGGFFTSLSQDYPYSQQQQPLYGLQRPTTDSLSVNVGDYGNTNSNISRYTSDLPDKNQPSHPFDFGRSRISNHCNPYASTFDLPLSSKFSNVIEKEQGMPYRNLYDASYSLSQVPVDGHGVGSFGSRLVTSSPKPSQAADLPRSGNDQYDPLFDSIEPFLNTFKKFDHGIKHEPTNDSMLRLPLDAEENKQKDGVVTITTSLKSENDEYGETADAEVGDVENESASNPLNAVETKAGEVEIDQVKTPGKSKKSKDSRSMKHFKVALADFVKDELKPFWRQGNMSKEAFKTIVKKTVDKVSGAMKSHQIPKSQAKINRYIDSSQRKLNKLVMGYINKYVNDSTYRS</sequence>
<feature type="region of interest" description="Disordered" evidence="3">
    <location>
        <begin position="1"/>
        <end position="50"/>
    </location>
</feature>
<keyword evidence="1" id="KW-0507">mRNA processing</keyword>
<feature type="domain" description="C3H1-type" evidence="4">
    <location>
        <begin position="833"/>
        <end position="860"/>
    </location>
</feature>
<name>A0A2R6QH96_ACTCC</name>